<dbReference type="GO" id="GO:0003677">
    <property type="term" value="F:DNA binding"/>
    <property type="evidence" value="ECO:0007669"/>
    <property type="project" value="UniProtKB-KW"/>
</dbReference>
<dbReference type="InterPro" id="IPR043502">
    <property type="entry name" value="DNA/RNA_pol_sf"/>
</dbReference>
<evidence type="ECO:0000256" key="10">
    <source>
        <dbReference type="ARBA" id="ARBA00022842"/>
    </source>
</evidence>
<evidence type="ECO:0000259" key="18">
    <source>
        <dbReference type="PROSITE" id="PS50013"/>
    </source>
</evidence>
<sequence>MGYRNSPAYVQRMIDGILRPFRTFARAYVDDIVIFSNSFKEHLGHLHKVFQTLAEYNICLSPEKSFLGYPSVALLGQRVDAFGLATSADKLAAISCLAFPQTLRQLDHYLGLTGYLRQYVPFYAAVVRPLQQRKVALTHSLRQHSLKGNSRKNAACKLGIDMPTPKELNAFHHLQSMFSKTLILVHFSPKRRLYIDMDASKEVGIGAYVYHATVEPTTKEPPKQKAIQPILFLSRELTGPEARYWPTELEVSGLVWVVRKLCHLIEATEASVVVFTDHSATCQIAKQTSLNTVSIEKSNLKLIRSSEYLQRFNLDIQHRSGISNVIPDALSRLPIIDSCKTRLIEQDQYRNEEMAIQEQKAESVSAHPVSLVELSEDFKRRVVEGYTNDLRWIRIHKMLDTNARLGENGADLPYKVIRELIYFKDVELGLRLCIPDLIVPEVFQLAHDELGHQGYDRTHRKLSEGLYIFNMAKHLRSYIRHCPQCQLHCTPRHPIHGSLQPILTPPRPFHTISIDFILTLPLTANGSDCIMSVTCKFSKAITLIEGKIAMSGKEWAILLLDRLALLLWGLPRAILSDRDRRFVGQLWKGIFEHLRVDLLYSTSYHPQTDGMSERSNQTVEIALRYYLATLPELNQWPSVLPRLSLALNNSMNFSSTGKTPTQVIHGFRAREALDFLRANDDSELINIPDLNERQTTDAHPATPRNQVQRRKSTTSTTCRPPQSGNTRPVGRHHPHQRENTRLPSRHRSPEPEIVQPLNEHSPARPLEPQSDTLPPAPPTTDTTPSAPPTRQHAPPILADMTEYRPTHIDAKDAIAFAAMKMKEYYDSKHTPIFFKVGDLVNLRLHRGFTVPSIQHKKIQQQFVGPFRILERIGRLAYRLELPGIMRIHPVVSVAHLQPATKLEEDPFQRPRPQLQHPLPVIVDGEQEFVIERLLRRRKIRRGRGFSTEYLVRWAGYGPEDDAWYNIKDLGNAKELVEDFERRTREEEEAVLP</sequence>
<accession>A0A1W5D9C7</accession>
<evidence type="ECO:0000256" key="4">
    <source>
        <dbReference type="ARBA" id="ARBA00022695"/>
    </source>
</evidence>
<keyword evidence="15" id="KW-0238">DNA-binding</keyword>
<evidence type="ECO:0000256" key="13">
    <source>
        <dbReference type="ARBA" id="ARBA00022918"/>
    </source>
</evidence>
<evidence type="ECO:0000313" key="21">
    <source>
        <dbReference type="EMBL" id="SLM39499.1"/>
    </source>
</evidence>
<keyword evidence="8" id="KW-0255">Endonuclease</keyword>
<dbReference type="InterPro" id="IPR041373">
    <property type="entry name" value="RT_RNaseH"/>
</dbReference>
<evidence type="ECO:0000256" key="16">
    <source>
        <dbReference type="ARBA" id="ARBA00023172"/>
    </source>
</evidence>
<evidence type="ECO:0000259" key="19">
    <source>
        <dbReference type="PROSITE" id="PS50878"/>
    </source>
</evidence>
<dbReference type="CDD" id="cd01647">
    <property type="entry name" value="RT_LTR"/>
    <property type="match status" value="1"/>
</dbReference>
<evidence type="ECO:0000256" key="12">
    <source>
        <dbReference type="ARBA" id="ARBA00022908"/>
    </source>
</evidence>
<dbReference type="PANTHER" id="PTHR37984">
    <property type="entry name" value="PROTEIN CBG26694"/>
    <property type="match status" value="1"/>
</dbReference>
<keyword evidence="5" id="KW-0540">Nuclease</keyword>
<dbReference type="InterPro" id="IPR001584">
    <property type="entry name" value="Integrase_cat-core"/>
</dbReference>
<dbReference type="InterPro" id="IPR056924">
    <property type="entry name" value="SH3_Tf2-1"/>
</dbReference>
<dbReference type="Gene3D" id="2.40.50.40">
    <property type="match status" value="1"/>
</dbReference>
<dbReference type="SMART" id="SM00298">
    <property type="entry name" value="CHROMO"/>
    <property type="match status" value="1"/>
</dbReference>
<dbReference type="InterPro" id="IPR000477">
    <property type="entry name" value="RT_dom"/>
</dbReference>
<dbReference type="PROSITE" id="PS50994">
    <property type="entry name" value="INTEGRASE"/>
    <property type="match status" value="1"/>
</dbReference>
<dbReference type="GO" id="GO:0006310">
    <property type="term" value="P:DNA recombination"/>
    <property type="evidence" value="ECO:0007669"/>
    <property type="project" value="UniProtKB-KW"/>
</dbReference>
<dbReference type="GO" id="GO:0005634">
    <property type="term" value="C:nucleus"/>
    <property type="evidence" value="ECO:0007669"/>
    <property type="project" value="UniProtKB-ARBA"/>
</dbReference>
<dbReference type="AlphaFoldDB" id="A0A1W5D9C7"/>
<evidence type="ECO:0000256" key="3">
    <source>
        <dbReference type="ARBA" id="ARBA00022679"/>
    </source>
</evidence>
<dbReference type="InterPro" id="IPR050951">
    <property type="entry name" value="Retrovirus_Pol_polyprotein"/>
</dbReference>
<keyword evidence="6" id="KW-0479">Metal-binding</keyword>
<dbReference type="SUPFAM" id="SSF54160">
    <property type="entry name" value="Chromo domain-like"/>
    <property type="match status" value="1"/>
</dbReference>
<dbReference type="GO" id="GO:0006508">
    <property type="term" value="P:proteolysis"/>
    <property type="evidence" value="ECO:0007669"/>
    <property type="project" value="UniProtKB-KW"/>
</dbReference>
<evidence type="ECO:0000256" key="11">
    <source>
        <dbReference type="ARBA" id="ARBA00022884"/>
    </source>
</evidence>
<protein>
    <submittedName>
        <fullName evidence="21">Transposon tf2-1 polyprotein</fullName>
    </submittedName>
</protein>
<dbReference type="CDD" id="cd09274">
    <property type="entry name" value="RNase_HI_RT_Ty3"/>
    <property type="match status" value="1"/>
</dbReference>
<dbReference type="InterPro" id="IPR012337">
    <property type="entry name" value="RNaseH-like_sf"/>
</dbReference>
<dbReference type="Pfam" id="PF17921">
    <property type="entry name" value="Integrase_H2C2"/>
    <property type="match status" value="1"/>
</dbReference>
<keyword evidence="12" id="KW-0229">DNA integration</keyword>
<evidence type="ECO:0000256" key="7">
    <source>
        <dbReference type="ARBA" id="ARBA00022750"/>
    </source>
</evidence>
<organism evidence="21 22">
    <name type="scientific">Lasallia pustulata</name>
    <dbReference type="NCBI Taxonomy" id="136370"/>
    <lineage>
        <taxon>Eukaryota</taxon>
        <taxon>Fungi</taxon>
        <taxon>Dikarya</taxon>
        <taxon>Ascomycota</taxon>
        <taxon>Pezizomycotina</taxon>
        <taxon>Lecanoromycetes</taxon>
        <taxon>OSLEUM clade</taxon>
        <taxon>Umbilicariomycetidae</taxon>
        <taxon>Umbilicariales</taxon>
        <taxon>Umbilicariaceae</taxon>
        <taxon>Lasallia</taxon>
    </lineage>
</organism>
<keyword evidence="13" id="KW-0695">RNA-directed DNA polymerase</keyword>
<dbReference type="GO" id="GO:0003887">
    <property type="term" value="F:DNA-directed DNA polymerase activity"/>
    <property type="evidence" value="ECO:0007669"/>
    <property type="project" value="UniProtKB-KW"/>
</dbReference>
<dbReference type="GO" id="GO:0003723">
    <property type="term" value="F:RNA binding"/>
    <property type="evidence" value="ECO:0007669"/>
    <property type="project" value="UniProtKB-KW"/>
</dbReference>
<keyword evidence="10" id="KW-0460">Magnesium</keyword>
<dbReference type="GO" id="GO:0004190">
    <property type="term" value="F:aspartic-type endopeptidase activity"/>
    <property type="evidence" value="ECO:0007669"/>
    <property type="project" value="UniProtKB-KW"/>
</dbReference>
<dbReference type="Pfam" id="PF00078">
    <property type="entry name" value="RVT_1"/>
    <property type="match status" value="1"/>
</dbReference>
<dbReference type="PANTHER" id="PTHR37984:SF5">
    <property type="entry name" value="PROTEIN NYNRIN-LIKE"/>
    <property type="match status" value="1"/>
</dbReference>
<feature type="region of interest" description="Disordered" evidence="17">
    <location>
        <begin position="687"/>
        <end position="793"/>
    </location>
</feature>
<dbReference type="InterPro" id="IPR016197">
    <property type="entry name" value="Chromo-like_dom_sf"/>
</dbReference>
<feature type="domain" description="Integrase catalytic" evidence="20">
    <location>
        <begin position="504"/>
        <end position="668"/>
    </location>
</feature>
<dbReference type="CDD" id="cd00024">
    <property type="entry name" value="CD_CSD"/>
    <property type="match status" value="1"/>
</dbReference>
<dbReference type="InterPro" id="IPR036397">
    <property type="entry name" value="RNaseH_sf"/>
</dbReference>
<evidence type="ECO:0000313" key="22">
    <source>
        <dbReference type="Proteomes" id="UP000192927"/>
    </source>
</evidence>
<dbReference type="GO" id="GO:0006338">
    <property type="term" value="P:chromatin remodeling"/>
    <property type="evidence" value="ECO:0007669"/>
    <property type="project" value="UniProtKB-ARBA"/>
</dbReference>
<keyword evidence="14" id="KW-0239">DNA-directed DNA polymerase</keyword>
<dbReference type="GO" id="GO:0046872">
    <property type="term" value="F:metal ion binding"/>
    <property type="evidence" value="ECO:0007669"/>
    <property type="project" value="UniProtKB-KW"/>
</dbReference>
<evidence type="ECO:0000256" key="17">
    <source>
        <dbReference type="SAM" id="MobiDB-lite"/>
    </source>
</evidence>
<feature type="domain" description="Reverse transcriptase" evidence="19">
    <location>
        <begin position="1"/>
        <end position="79"/>
    </location>
</feature>
<feature type="compositionally biased region" description="Polar residues" evidence="17">
    <location>
        <begin position="713"/>
        <end position="726"/>
    </location>
</feature>
<dbReference type="PROSITE" id="PS50013">
    <property type="entry name" value="CHROMO_2"/>
    <property type="match status" value="1"/>
</dbReference>
<dbReference type="Gene3D" id="3.30.420.10">
    <property type="entry name" value="Ribonuclease H-like superfamily/Ribonuclease H"/>
    <property type="match status" value="1"/>
</dbReference>
<dbReference type="EMBL" id="FWEW01003509">
    <property type="protein sequence ID" value="SLM39499.1"/>
    <property type="molecule type" value="Genomic_DNA"/>
</dbReference>
<dbReference type="SUPFAM" id="SSF56672">
    <property type="entry name" value="DNA/RNA polymerases"/>
    <property type="match status" value="1"/>
</dbReference>
<keyword evidence="2" id="KW-0645">Protease</keyword>
<keyword evidence="4" id="KW-0548">Nucleotidyltransferase</keyword>
<dbReference type="Gene3D" id="3.30.70.270">
    <property type="match status" value="2"/>
</dbReference>
<evidence type="ECO:0000256" key="2">
    <source>
        <dbReference type="ARBA" id="ARBA00022670"/>
    </source>
</evidence>
<dbReference type="Proteomes" id="UP000192927">
    <property type="component" value="Unassembled WGS sequence"/>
</dbReference>
<dbReference type="InterPro" id="IPR043128">
    <property type="entry name" value="Rev_trsase/Diguanyl_cyclase"/>
</dbReference>
<keyword evidence="3" id="KW-0808">Transferase</keyword>
<evidence type="ECO:0000256" key="14">
    <source>
        <dbReference type="ARBA" id="ARBA00022932"/>
    </source>
</evidence>
<evidence type="ECO:0000256" key="15">
    <source>
        <dbReference type="ARBA" id="ARBA00023125"/>
    </source>
</evidence>
<evidence type="ECO:0000256" key="9">
    <source>
        <dbReference type="ARBA" id="ARBA00022801"/>
    </source>
</evidence>
<evidence type="ECO:0000256" key="8">
    <source>
        <dbReference type="ARBA" id="ARBA00022759"/>
    </source>
</evidence>
<dbReference type="InterPro" id="IPR023780">
    <property type="entry name" value="Chromo_domain"/>
</dbReference>
<dbReference type="InterPro" id="IPR041588">
    <property type="entry name" value="Integrase_H2C2"/>
</dbReference>
<dbReference type="InterPro" id="IPR000953">
    <property type="entry name" value="Chromo/chromo_shadow_dom"/>
</dbReference>
<keyword evidence="7" id="KW-0064">Aspartyl protease</keyword>
<dbReference type="GO" id="GO:0003964">
    <property type="term" value="F:RNA-directed DNA polymerase activity"/>
    <property type="evidence" value="ECO:0007669"/>
    <property type="project" value="UniProtKB-KW"/>
</dbReference>
<evidence type="ECO:0000256" key="5">
    <source>
        <dbReference type="ARBA" id="ARBA00022722"/>
    </source>
</evidence>
<dbReference type="GO" id="GO:0015074">
    <property type="term" value="P:DNA integration"/>
    <property type="evidence" value="ECO:0007669"/>
    <property type="project" value="UniProtKB-KW"/>
</dbReference>
<keyword evidence="22" id="KW-1185">Reference proteome</keyword>
<proteinExistence type="predicted"/>
<evidence type="ECO:0000256" key="6">
    <source>
        <dbReference type="ARBA" id="ARBA00022723"/>
    </source>
</evidence>
<evidence type="ECO:0000259" key="20">
    <source>
        <dbReference type="PROSITE" id="PS50994"/>
    </source>
</evidence>
<dbReference type="PROSITE" id="PS50878">
    <property type="entry name" value="RT_POL"/>
    <property type="match status" value="1"/>
</dbReference>
<name>A0A1W5D9C7_9LECA</name>
<keyword evidence="9" id="KW-0378">Hydrolase</keyword>
<comment type="subunit">
    <text evidence="1">Component of the NuA4 histone acetyltransferase complex.</text>
</comment>
<feature type="domain" description="Chromo" evidence="18">
    <location>
        <begin position="928"/>
        <end position="991"/>
    </location>
</feature>
<dbReference type="SUPFAM" id="SSF53098">
    <property type="entry name" value="Ribonuclease H-like"/>
    <property type="match status" value="1"/>
</dbReference>
<keyword evidence="11" id="KW-0694">RNA-binding</keyword>
<dbReference type="Pfam" id="PF00385">
    <property type="entry name" value="Chromo"/>
    <property type="match status" value="1"/>
</dbReference>
<dbReference type="Pfam" id="PF17917">
    <property type="entry name" value="RT_RNaseH"/>
    <property type="match status" value="1"/>
</dbReference>
<evidence type="ECO:0000256" key="1">
    <source>
        <dbReference type="ARBA" id="ARBA00011353"/>
    </source>
</evidence>
<dbReference type="GO" id="GO:0004519">
    <property type="term" value="F:endonuclease activity"/>
    <property type="evidence" value="ECO:0007669"/>
    <property type="project" value="UniProtKB-KW"/>
</dbReference>
<dbReference type="Pfam" id="PF24626">
    <property type="entry name" value="SH3_Tf2-1"/>
    <property type="match status" value="1"/>
</dbReference>
<keyword evidence="16" id="KW-0233">DNA recombination</keyword>
<dbReference type="Gene3D" id="1.10.340.70">
    <property type="match status" value="1"/>
</dbReference>
<reference evidence="22" key="1">
    <citation type="submission" date="2017-03" db="EMBL/GenBank/DDBJ databases">
        <authorList>
            <person name="Sharma R."/>
            <person name="Thines M."/>
        </authorList>
    </citation>
    <scope>NUCLEOTIDE SEQUENCE [LARGE SCALE GENOMIC DNA]</scope>
</reference>